<evidence type="ECO:0000256" key="3">
    <source>
        <dbReference type="ARBA" id="ARBA00022741"/>
    </source>
</evidence>
<accession>A0A1I3Q0M4</accession>
<dbReference type="PROSITE" id="PS00584">
    <property type="entry name" value="PFKB_KINASES_2"/>
    <property type="match status" value="1"/>
</dbReference>
<evidence type="ECO:0000259" key="6">
    <source>
        <dbReference type="Pfam" id="PF00294"/>
    </source>
</evidence>
<evidence type="ECO:0000256" key="5">
    <source>
        <dbReference type="ARBA" id="ARBA00022840"/>
    </source>
</evidence>
<dbReference type="Gene3D" id="3.40.1190.20">
    <property type="match status" value="1"/>
</dbReference>
<dbReference type="GO" id="GO:0016301">
    <property type="term" value="F:kinase activity"/>
    <property type="evidence" value="ECO:0007669"/>
    <property type="project" value="UniProtKB-KW"/>
</dbReference>
<dbReference type="InterPro" id="IPR011611">
    <property type="entry name" value="PfkB_dom"/>
</dbReference>
<proteinExistence type="inferred from homology"/>
<protein>
    <submittedName>
        <fullName evidence="7">2-dehydro-3-deoxygluconokinase</fullName>
    </submittedName>
</protein>
<name>A0A1I3Q0M4_9PSEU</name>
<reference evidence="7 8" key="1">
    <citation type="submission" date="2016-10" db="EMBL/GenBank/DDBJ databases">
        <authorList>
            <person name="de Groot N.N."/>
        </authorList>
    </citation>
    <scope>NUCLEOTIDE SEQUENCE [LARGE SCALE GENOMIC DNA]</scope>
    <source>
        <strain evidence="7 8">DSM 44468</strain>
    </source>
</reference>
<dbReference type="OrthoDB" id="9808601at2"/>
<evidence type="ECO:0000313" key="8">
    <source>
        <dbReference type="Proteomes" id="UP000199025"/>
    </source>
</evidence>
<dbReference type="EMBL" id="FORP01000004">
    <property type="protein sequence ID" value="SFJ27255.1"/>
    <property type="molecule type" value="Genomic_DNA"/>
</dbReference>
<evidence type="ECO:0000256" key="1">
    <source>
        <dbReference type="ARBA" id="ARBA00010688"/>
    </source>
</evidence>
<dbReference type="SUPFAM" id="SSF53613">
    <property type="entry name" value="Ribokinase-like"/>
    <property type="match status" value="1"/>
</dbReference>
<dbReference type="CDD" id="cd01166">
    <property type="entry name" value="KdgK"/>
    <property type="match status" value="1"/>
</dbReference>
<keyword evidence="3" id="KW-0547">Nucleotide-binding</keyword>
<sequence>MTVVTVGETMVALRGEGLLRLGTSFRTSIAGAESNVAIGLSRLGHRTRWVSRVGEDEAGELVLRTLRAEGVEVSTVERGPGPTGLILFEQRLPDVTRVLYYRDGSAASALTAADVLPALTGAALVHLTGITPALGEGPRAAAEAVLGSDVPVSFDVNYRSRLWPAEAAAEVLTPLARRAHVVIGSADELALVGGTKALLAAGVREVVTKQGADGASASTVDGTWRAPGHRVPVVDSVGAGDAFTSGYLSGLLDGLSVPERLARGNACGAFAVATSGDWEGLPTRAELGLLGVEEGAALR</sequence>
<dbReference type="InterPro" id="IPR002173">
    <property type="entry name" value="Carboh/pur_kinase_PfkB_CS"/>
</dbReference>
<keyword evidence="2" id="KW-0808">Transferase</keyword>
<dbReference type="PANTHER" id="PTHR43085">
    <property type="entry name" value="HEXOKINASE FAMILY MEMBER"/>
    <property type="match status" value="1"/>
</dbReference>
<dbReference type="RefSeq" id="WP_091505336.1">
    <property type="nucleotide sequence ID" value="NZ_CBDRCA010000005.1"/>
</dbReference>
<keyword evidence="5" id="KW-0067">ATP-binding</keyword>
<dbReference type="STRING" id="115433.SAMN05421835_104124"/>
<evidence type="ECO:0000313" key="7">
    <source>
        <dbReference type="EMBL" id="SFJ27255.1"/>
    </source>
</evidence>
<dbReference type="AlphaFoldDB" id="A0A1I3Q0M4"/>
<dbReference type="InterPro" id="IPR050306">
    <property type="entry name" value="PfkB_Carbo_kinase"/>
</dbReference>
<comment type="similarity">
    <text evidence="1">Belongs to the carbohydrate kinase PfkB family.</text>
</comment>
<dbReference type="Proteomes" id="UP000199025">
    <property type="component" value="Unassembled WGS sequence"/>
</dbReference>
<keyword evidence="4 7" id="KW-0418">Kinase</keyword>
<gene>
    <name evidence="7" type="ORF">SAMN05421835_104124</name>
</gene>
<dbReference type="Pfam" id="PF00294">
    <property type="entry name" value="PfkB"/>
    <property type="match status" value="1"/>
</dbReference>
<feature type="domain" description="Carbohydrate kinase PfkB" evidence="6">
    <location>
        <begin position="3"/>
        <end position="283"/>
    </location>
</feature>
<evidence type="ECO:0000256" key="4">
    <source>
        <dbReference type="ARBA" id="ARBA00022777"/>
    </source>
</evidence>
<dbReference type="GO" id="GO:0005524">
    <property type="term" value="F:ATP binding"/>
    <property type="evidence" value="ECO:0007669"/>
    <property type="project" value="UniProtKB-KW"/>
</dbReference>
<dbReference type="PANTHER" id="PTHR43085:SF1">
    <property type="entry name" value="PSEUDOURIDINE KINASE-RELATED"/>
    <property type="match status" value="1"/>
</dbReference>
<keyword evidence="8" id="KW-1185">Reference proteome</keyword>
<evidence type="ECO:0000256" key="2">
    <source>
        <dbReference type="ARBA" id="ARBA00022679"/>
    </source>
</evidence>
<organism evidence="7 8">
    <name type="scientific">Amycolatopsis sacchari</name>
    <dbReference type="NCBI Taxonomy" id="115433"/>
    <lineage>
        <taxon>Bacteria</taxon>
        <taxon>Bacillati</taxon>
        <taxon>Actinomycetota</taxon>
        <taxon>Actinomycetes</taxon>
        <taxon>Pseudonocardiales</taxon>
        <taxon>Pseudonocardiaceae</taxon>
        <taxon>Amycolatopsis</taxon>
    </lineage>
</organism>
<dbReference type="InterPro" id="IPR029056">
    <property type="entry name" value="Ribokinase-like"/>
</dbReference>